<dbReference type="SUPFAM" id="SSF52540">
    <property type="entry name" value="P-loop containing nucleoside triphosphate hydrolases"/>
    <property type="match status" value="1"/>
</dbReference>
<dbReference type="GO" id="GO:0005759">
    <property type="term" value="C:mitochondrial matrix"/>
    <property type="evidence" value="ECO:0007669"/>
    <property type="project" value="TreeGrafter"/>
</dbReference>
<dbReference type="Gene3D" id="3.40.50.300">
    <property type="entry name" value="P-loop containing nucleotide triphosphate hydrolases"/>
    <property type="match status" value="1"/>
</dbReference>
<name>A0A6C0KQC8_9ZZZZ</name>
<dbReference type="PANTHER" id="PTHR43718">
    <property type="entry name" value="LON PROTEASE"/>
    <property type="match status" value="1"/>
</dbReference>
<dbReference type="GO" id="GO:0005524">
    <property type="term" value="F:ATP binding"/>
    <property type="evidence" value="ECO:0007669"/>
    <property type="project" value="InterPro"/>
</dbReference>
<evidence type="ECO:0000313" key="2">
    <source>
        <dbReference type="EMBL" id="QHU18927.1"/>
    </source>
</evidence>
<evidence type="ECO:0000259" key="1">
    <source>
        <dbReference type="SMART" id="SM00382"/>
    </source>
</evidence>
<protein>
    <recommendedName>
        <fullName evidence="1">AAA+ ATPase domain-containing protein</fullName>
    </recommendedName>
</protein>
<dbReference type="GO" id="GO:0003697">
    <property type="term" value="F:single-stranded DNA binding"/>
    <property type="evidence" value="ECO:0007669"/>
    <property type="project" value="TreeGrafter"/>
</dbReference>
<dbReference type="GO" id="GO:0004252">
    <property type="term" value="F:serine-type endopeptidase activity"/>
    <property type="evidence" value="ECO:0007669"/>
    <property type="project" value="InterPro"/>
</dbReference>
<reference evidence="2" key="1">
    <citation type="journal article" date="2020" name="Nature">
        <title>Giant virus diversity and host interactions through global metagenomics.</title>
        <authorList>
            <person name="Schulz F."/>
            <person name="Roux S."/>
            <person name="Paez-Espino D."/>
            <person name="Jungbluth S."/>
            <person name="Walsh D.A."/>
            <person name="Denef V.J."/>
            <person name="McMahon K.D."/>
            <person name="Konstantinidis K.T."/>
            <person name="Eloe-Fadrosh E.A."/>
            <person name="Kyrpides N.C."/>
            <person name="Woyke T."/>
        </authorList>
    </citation>
    <scope>NUCLEOTIDE SEQUENCE</scope>
    <source>
        <strain evidence="2">GVMAG-S-3300013014-104</strain>
    </source>
</reference>
<dbReference type="InterPro" id="IPR003959">
    <property type="entry name" value="ATPase_AAA_core"/>
</dbReference>
<dbReference type="InterPro" id="IPR027417">
    <property type="entry name" value="P-loop_NTPase"/>
</dbReference>
<dbReference type="InterPro" id="IPR027065">
    <property type="entry name" value="Lon_Prtase"/>
</dbReference>
<dbReference type="Pfam" id="PF00004">
    <property type="entry name" value="AAA"/>
    <property type="match status" value="1"/>
</dbReference>
<dbReference type="GO" id="GO:0016887">
    <property type="term" value="F:ATP hydrolysis activity"/>
    <property type="evidence" value="ECO:0007669"/>
    <property type="project" value="InterPro"/>
</dbReference>
<dbReference type="InterPro" id="IPR003593">
    <property type="entry name" value="AAA+_ATPase"/>
</dbReference>
<accession>A0A6C0KQC8</accession>
<feature type="domain" description="AAA+ ATPase" evidence="1">
    <location>
        <begin position="596"/>
        <end position="750"/>
    </location>
</feature>
<sequence>MNNKLIKNNNSEIKVLIEKKIYFFQDVIQKTIIHVQNNKNLDIINISDVNSCINELNNINLKIKNINDLTNSDNIINILQEINNDLSSLFKLYGTESLEDFLWICFGNVSINTYLESEFDINKFELLKKYFHPCSYKVVLVKKDDNNNEKYDEKNLEMIDVGNNVIHFHLKVYGLQLIIHNHKNKKSLLITGKIDDIIIDFLNNKYINLKKNLIWKNVSDIKDLNFDTYKRYIESLNLKDYLILEHIDIYKRYLGYLSNLNEIRQKTISQLVKEFLSYELFIKRSILTQLLIKSDNQENLYLAYLLYDLISNDSNGIIDTQEQTILFDSFTWSIKQYFKEAMKKTVQYTNNLSNFDLQKIPLEEQICLMKVNDNVKEKAMQKLKEVKAKSDDSGSKARQYLEGLLKIPFNIYRREPILNKMDEIKLKYVNMIKKKNINEPNEINDYTSLEILKSIKSLKEIDKNKNINTNEIKNKLKFYKKSELIELIIKINDKIIKNKILFTPIKICNKIKNNLIKEINNFIDTFSKNLDIIEEFFLSLKTENNDEYLEIEKDFNYINDYISNVKSVLDKSVYGNEKAKKQIEIIIGQWINGKQDGYCFGFEGPPGLGKTTLAKKGLSNCLIDEKGEPRPFAMIQMGGDSNGSSLHGHNYTYVGSTWGSIVQILIDKKCMNPIIFIDEIDKISKTEQGKEIIGILTHLLDRSQNDCYQDKYFYGIDLDLSKALFILSYNDADLIDKILLDRVHRIKFKNL</sequence>
<dbReference type="SMART" id="SM00382">
    <property type="entry name" value="AAA"/>
    <property type="match status" value="1"/>
</dbReference>
<proteinExistence type="predicted"/>
<dbReference type="GO" id="GO:0004176">
    <property type="term" value="F:ATP-dependent peptidase activity"/>
    <property type="evidence" value="ECO:0007669"/>
    <property type="project" value="InterPro"/>
</dbReference>
<dbReference type="PANTHER" id="PTHR43718:SF2">
    <property type="entry name" value="LON PROTEASE HOMOLOG, MITOCHONDRIAL"/>
    <property type="match status" value="1"/>
</dbReference>
<dbReference type="AlphaFoldDB" id="A0A6C0KQC8"/>
<dbReference type="GO" id="GO:0006515">
    <property type="term" value="P:protein quality control for misfolded or incompletely synthesized proteins"/>
    <property type="evidence" value="ECO:0007669"/>
    <property type="project" value="TreeGrafter"/>
</dbReference>
<dbReference type="GO" id="GO:0007005">
    <property type="term" value="P:mitochondrion organization"/>
    <property type="evidence" value="ECO:0007669"/>
    <property type="project" value="TreeGrafter"/>
</dbReference>
<dbReference type="EMBL" id="MN740943">
    <property type="protein sequence ID" value="QHU18927.1"/>
    <property type="molecule type" value="Genomic_DNA"/>
</dbReference>
<dbReference type="GO" id="GO:0051131">
    <property type="term" value="P:chaperone-mediated protein complex assembly"/>
    <property type="evidence" value="ECO:0007669"/>
    <property type="project" value="TreeGrafter"/>
</dbReference>
<organism evidence="2">
    <name type="scientific">viral metagenome</name>
    <dbReference type="NCBI Taxonomy" id="1070528"/>
    <lineage>
        <taxon>unclassified sequences</taxon>
        <taxon>metagenomes</taxon>
        <taxon>organismal metagenomes</taxon>
    </lineage>
</organism>